<feature type="domain" description="Fe2OG dioxygenase" evidence="1">
    <location>
        <begin position="21"/>
        <end position="130"/>
    </location>
</feature>
<organism evidence="2">
    <name type="scientific">marine metagenome</name>
    <dbReference type="NCBI Taxonomy" id="408172"/>
    <lineage>
        <taxon>unclassified sequences</taxon>
        <taxon>metagenomes</taxon>
        <taxon>ecological metagenomes</taxon>
    </lineage>
</organism>
<dbReference type="PROSITE" id="PS51471">
    <property type="entry name" value="FE2OG_OXY"/>
    <property type="match status" value="1"/>
</dbReference>
<dbReference type="EMBL" id="UINC01015229">
    <property type="protein sequence ID" value="SVA64284.1"/>
    <property type="molecule type" value="Genomic_DNA"/>
</dbReference>
<dbReference type="InterPro" id="IPR044862">
    <property type="entry name" value="Pro_4_hyd_alph_FE2OG_OXY"/>
</dbReference>
<dbReference type="SUPFAM" id="SSF51197">
    <property type="entry name" value="Clavaminate synthase-like"/>
    <property type="match status" value="1"/>
</dbReference>
<dbReference type="Gene3D" id="2.60.120.620">
    <property type="entry name" value="q2cbj1_9rhob like domain"/>
    <property type="match status" value="1"/>
</dbReference>
<dbReference type="InterPro" id="IPR005123">
    <property type="entry name" value="Oxoglu/Fe-dep_dioxygenase_dom"/>
</dbReference>
<evidence type="ECO:0000313" key="2">
    <source>
        <dbReference type="EMBL" id="SVA64284.1"/>
    </source>
</evidence>
<gene>
    <name evidence="2" type="ORF">METZ01_LOCUS117138</name>
</gene>
<reference evidence="2" key="1">
    <citation type="submission" date="2018-05" db="EMBL/GenBank/DDBJ databases">
        <authorList>
            <person name="Lanie J.A."/>
            <person name="Ng W.-L."/>
            <person name="Kazmierczak K.M."/>
            <person name="Andrzejewski T.M."/>
            <person name="Davidsen T.M."/>
            <person name="Wayne K.J."/>
            <person name="Tettelin H."/>
            <person name="Glass J.I."/>
            <person name="Rusch D."/>
            <person name="Podicherti R."/>
            <person name="Tsui H.-C.T."/>
            <person name="Winkler M.E."/>
        </authorList>
    </citation>
    <scope>NUCLEOTIDE SEQUENCE</scope>
</reference>
<dbReference type="Pfam" id="PF13640">
    <property type="entry name" value="2OG-FeII_Oxy_3"/>
    <property type="match status" value="1"/>
</dbReference>
<name>A0A381XHP1_9ZZZZ</name>
<protein>
    <recommendedName>
        <fullName evidence="1">Fe2OG dioxygenase domain-containing protein</fullName>
    </recommendedName>
</protein>
<sequence length="133" mass="14816">MIVPHLASANEAAGWKYDVIGNEALQLTRYKKGGHYTWHADGRGCHMSAQTYGEDPNPYVRKLSMTVLLNDNYEGGEFEFCSYNRTDYQITAPNIGGAGSIIVFPSAQEHRVAPVTKGTRYSLVAWFIGPPFR</sequence>
<dbReference type="AlphaFoldDB" id="A0A381XHP1"/>
<accession>A0A381XHP1</accession>
<evidence type="ECO:0000259" key="1">
    <source>
        <dbReference type="PROSITE" id="PS51471"/>
    </source>
</evidence>
<proteinExistence type="predicted"/>